<name>A0A7S2SNZ1_9STRA</name>
<evidence type="ECO:0000256" key="1">
    <source>
        <dbReference type="SAM" id="MobiDB-lite"/>
    </source>
</evidence>
<feature type="compositionally biased region" description="Low complexity" evidence="1">
    <location>
        <begin position="55"/>
        <end position="66"/>
    </location>
</feature>
<sequence>MQRATKTFENPLAAKMELKKRQDNLKARQLAAAKRAQAFGGVTLGATTISDQNGSAKNSNFKSKSAIQHEKTQKAKVDKLKGGQSKKLNQALLLGNRRKRGNAEKLKQRSTRMLPCEKEPCGNVQEEEKEKDEATGPVDVAELDTGGGKKTEEEKQHDTAVVPKLTTLLNTDSENETEEEKQHDAPIVPKITTKLNIAKDASLETNKIERKVDQAVGIEAKTAEYTTSEKTHKRPPTAPSLADNTQLASVEDKVHVESTSGEENTSTTAVIKNQVEEKPKGKEYGKNMELDGTVGATVKNKLVPKTEGDRSDTPVNKVKLLTELFESRIRQYKLQQK</sequence>
<reference evidence="3" key="1">
    <citation type="submission" date="2021-01" db="EMBL/GenBank/DDBJ databases">
        <authorList>
            <person name="Corre E."/>
            <person name="Pelletier E."/>
            <person name="Niang G."/>
            <person name="Scheremetjew M."/>
            <person name="Finn R."/>
            <person name="Kale V."/>
            <person name="Holt S."/>
            <person name="Cochrane G."/>
            <person name="Meng A."/>
            <person name="Brown T."/>
            <person name="Cohen L."/>
        </authorList>
    </citation>
    <scope>NUCLEOTIDE SEQUENCE</scope>
    <source>
        <strain evidence="3">NY070348D</strain>
    </source>
</reference>
<evidence type="ECO:0000313" key="2">
    <source>
        <dbReference type="EMBL" id="CAD9705686.1"/>
    </source>
</evidence>
<proteinExistence type="predicted"/>
<evidence type="ECO:0000313" key="3">
    <source>
        <dbReference type="EMBL" id="CAD9705687.1"/>
    </source>
</evidence>
<accession>A0A7S2SNZ1</accession>
<dbReference type="AlphaFoldDB" id="A0A7S2SNZ1"/>
<feature type="compositionally biased region" description="Basic and acidic residues" evidence="1">
    <location>
        <begin position="67"/>
        <end position="81"/>
    </location>
</feature>
<organism evidence="3">
    <name type="scientific">Mucochytrium quahogii</name>
    <dbReference type="NCBI Taxonomy" id="96639"/>
    <lineage>
        <taxon>Eukaryota</taxon>
        <taxon>Sar</taxon>
        <taxon>Stramenopiles</taxon>
        <taxon>Bigyra</taxon>
        <taxon>Labyrinthulomycetes</taxon>
        <taxon>Thraustochytrida</taxon>
        <taxon>Thraustochytriidae</taxon>
        <taxon>Mucochytrium</taxon>
    </lineage>
</organism>
<protein>
    <submittedName>
        <fullName evidence="3">Uncharacterized protein</fullName>
    </submittedName>
</protein>
<feature type="region of interest" description="Disordered" evidence="1">
    <location>
        <begin position="46"/>
        <end position="188"/>
    </location>
</feature>
<dbReference type="EMBL" id="HBHK01026048">
    <property type="protein sequence ID" value="CAD9705687.1"/>
    <property type="molecule type" value="Transcribed_RNA"/>
</dbReference>
<feature type="region of interest" description="Disordered" evidence="1">
    <location>
        <begin position="223"/>
        <end position="291"/>
    </location>
</feature>
<dbReference type="EMBL" id="HBHK01026047">
    <property type="protein sequence ID" value="CAD9705686.1"/>
    <property type="molecule type" value="Transcribed_RNA"/>
</dbReference>
<feature type="compositionally biased region" description="Basic and acidic residues" evidence="1">
    <location>
        <begin position="274"/>
        <end position="289"/>
    </location>
</feature>
<feature type="compositionally biased region" description="Basic and acidic residues" evidence="1">
    <location>
        <begin position="147"/>
        <end position="158"/>
    </location>
</feature>
<feature type="compositionally biased region" description="Low complexity" evidence="1">
    <location>
        <begin position="257"/>
        <end position="268"/>
    </location>
</feature>
<feature type="compositionally biased region" description="Basic and acidic residues" evidence="1">
    <location>
        <begin position="115"/>
        <end position="134"/>
    </location>
</feature>
<gene>
    <name evidence="2" type="ORF">QSP1433_LOCUS16382</name>
    <name evidence="3" type="ORF">QSP1433_LOCUS16383</name>
</gene>